<reference evidence="6 7" key="1">
    <citation type="submission" date="2015-11" db="EMBL/GenBank/DDBJ databases">
        <title>Draft genome sequences of new species of the genus Lactobacillus isolated from orchardgrass silage.</title>
        <authorList>
            <person name="Tohno M."/>
            <person name="Tanizawa Y."/>
            <person name="Arita M."/>
        </authorList>
    </citation>
    <scope>NUCLEOTIDE SEQUENCE [LARGE SCALE GENOMIC DNA]</scope>
    <source>
        <strain evidence="6 7">IWT5</strain>
    </source>
</reference>
<dbReference type="CDD" id="cd00038">
    <property type="entry name" value="CAP_ED"/>
    <property type="match status" value="1"/>
</dbReference>
<dbReference type="InterPro" id="IPR018490">
    <property type="entry name" value="cNMP-bd_dom_sf"/>
</dbReference>
<dbReference type="InterPro" id="IPR012318">
    <property type="entry name" value="HTH_CRP"/>
</dbReference>
<dbReference type="PROSITE" id="PS50042">
    <property type="entry name" value="CNMP_BINDING_3"/>
    <property type="match status" value="1"/>
</dbReference>
<dbReference type="Gene3D" id="2.60.120.10">
    <property type="entry name" value="Jelly Rolls"/>
    <property type="match status" value="1"/>
</dbReference>
<dbReference type="Gene3D" id="1.10.10.10">
    <property type="entry name" value="Winged helix-like DNA-binding domain superfamily/Winged helix DNA-binding domain"/>
    <property type="match status" value="1"/>
</dbReference>
<feature type="domain" description="HTH crp-type" evidence="5">
    <location>
        <begin position="151"/>
        <end position="225"/>
    </location>
</feature>
<dbReference type="InterPro" id="IPR036388">
    <property type="entry name" value="WH-like_DNA-bd_sf"/>
</dbReference>
<dbReference type="GO" id="GO:0003677">
    <property type="term" value="F:DNA binding"/>
    <property type="evidence" value="ECO:0007669"/>
    <property type="project" value="UniProtKB-KW"/>
</dbReference>
<dbReference type="SUPFAM" id="SSF46785">
    <property type="entry name" value="Winged helix' DNA-binding domain"/>
    <property type="match status" value="1"/>
</dbReference>
<dbReference type="SMART" id="SM00100">
    <property type="entry name" value="cNMP"/>
    <property type="match status" value="1"/>
</dbReference>
<organism evidence="6 7">
    <name type="scientific">Secundilactobacillus silagincola</name>
    <dbReference type="NCBI Taxonomy" id="1714681"/>
    <lineage>
        <taxon>Bacteria</taxon>
        <taxon>Bacillati</taxon>
        <taxon>Bacillota</taxon>
        <taxon>Bacilli</taxon>
        <taxon>Lactobacillales</taxon>
        <taxon>Lactobacillaceae</taxon>
        <taxon>Secundilactobacillus</taxon>
    </lineage>
</organism>
<dbReference type="RefSeq" id="WP_098825110.1">
    <property type="nucleotide sequence ID" value="NZ_BCMJ01000005.1"/>
</dbReference>
<sequence>MLHSEDTYRHYLRQLPDFRDFTPEEFTKLTHDLMVKTFPKGQVLFDHGDLRQRFYFVIKGVVRLERQDETGNFSFINYVKATKGFPYRGLYTDEDYPYTATALTPITIASVPMATFEAIIALNPLVTRQVISQMSQLLNQMENRLQKLVTSSATSRVVQVLRIFGTDMGEKTPEGDVLIPYPITLIELARLSGTTRETAGQVVTKLEVAGKLTYNKKRFRFDPNDLNLS</sequence>
<gene>
    <name evidence="6" type="primary">arcR_3</name>
    <name evidence="6" type="ORF">IWT5_01565</name>
</gene>
<accession>A0A1Z5J2U1</accession>
<dbReference type="PROSITE" id="PS51063">
    <property type="entry name" value="HTH_CRP_2"/>
    <property type="match status" value="1"/>
</dbReference>
<keyword evidence="2" id="KW-0238">DNA-binding</keyword>
<dbReference type="Proteomes" id="UP000223370">
    <property type="component" value="Unassembled WGS sequence"/>
</dbReference>
<comment type="caution">
    <text evidence="6">The sequence shown here is derived from an EMBL/GenBank/DDBJ whole genome shotgun (WGS) entry which is preliminary data.</text>
</comment>
<dbReference type="GO" id="GO:0003700">
    <property type="term" value="F:DNA-binding transcription factor activity"/>
    <property type="evidence" value="ECO:0007669"/>
    <property type="project" value="TreeGrafter"/>
</dbReference>
<evidence type="ECO:0000259" key="5">
    <source>
        <dbReference type="PROSITE" id="PS51063"/>
    </source>
</evidence>
<evidence type="ECO:0000259" key="4">
    <source>
        <dbReference type="PROSITE" id="PS50042"/>
    </source>
</evidence>
<dbReference type="InterPro" id="IPR050397">
    <property type="entry name" value="Env_Response_Regulators"/>
</dbReference>
<dbReference type="PANTHER" id="PTHR24567:SF74">
    <property type="entry name" value="HTH-TYPE TRANSCRIPTIONAL REGULATOR ARCR"/>
    <property type="match status" value="1"/>
</dbReference>
<dbReference type="PANTHER" id="PTHR24567">
    <property type="entry name" value="CRP FAMILY TRANSCRIPTIONAL REGULATORY PROTEIN"/>
    <property type="match status" value="1"/>
</dbReference>
<dbReference type="SUPFAM" id="SSF51206">
    <property type="entry name" value="cAMP-binding domain-like"/>
    <property type="match status" value="1"/>
</dbReference>
<dbReference type="Pfam" id="PF00027">
    <property type="entry name" value="cNMP_binding"/>
    <property type="match status" value="1"/>
</dbReference>
<evidence type="ECO:0000313" key="7">
    <source>
        <dbReference type="Proteomes" id="UP000223370"/>
    </source>
</evidence>
<keyword evidence="1" id="KW-0805">Transcription regulation</keyword>
<dbReference type="InterPro" id="IPR036390">
    <property type="entry name" value="WH_DNA-bd_sf"/>
</dbReference>
<evidence type="ECO:0000256" key="1">
    <source>
        <dbReference type="ARBA" id="ARBA00023015"/>
    </source>
</evidence>
<feature type="domain" description="Cyclic nucleotide-binding" evidence="4">
    <location>
        <begin position="17"/>
        <end position="137"/>
    </location>
</feature>
<evidence type="ECO:0000256" key="2">
    <source>
        <dbReference type="ARBA" id="ARBA00023125"/>
    </source>
</evidence>
<dbReference type="AlphaFoldDB" id="A0A1Z5J2U1"/>
<evidence type="ECO:0000313" key="6">
    <source>
        <dbReference type="EMBL" id="GAX08410.1"/>
    </source>
</evidence>
<dbReference type="GO" id="GO:0005829">
    <property type="term" value="C:cytosol"/>
    <property type="evidence" value="ECO:0007669"/>
    <property type="project" value="TreeGrafter"/>
</dbReference>
<dbReference type="OrthoDB" id="9810708at2"/>
<dbReference type="InterPro" id="IPR000595">
    <property type="entry name" value="cNMP-bd_dom"/>
</dbReference>
<keyword evidence="3" id="KW-0804">Transcription</keyword>
<name>A0A1Z5J2U1_9LACO</name>
<evidence type="ECO:0000256" key="3">
    <source>
        <dbReference type="ARBA" id="ARBA00023163"/>
    </source>
</evidence>
<protein>
    <submittedName>
        <fullName evidence="6">ArcR family transcriptional regulator</fullName>
    </submittedName>
</protein>
<dbReference type="EMBL" id="BCMJ01000005">
    <property type="protein sequence ID" value="GAX08410.1"/>
    <property type="molecule type" value="Genomic_DNA"/>
</dbReference>
<proteinExistence type="predicted"/>
<keyword evidence="7" id="KW-1185">Reference proteome</keyword>
<dbReference type="InterPro" id="IPR014710">
    <property type="entry name" value="RmlC-like_jellyroll"/>
</dbReference>